<dbReference type="Pfam" id="PF17653">
    <property type="entry name" value="DUF5522"/>
    <property type="match status" value="1"/>
</dbReference>
<dbReference type="AlphaFoldDB" id="A0ABD6E9E9"/>
<dbReference type="PANTHER" id="PTHR21037">
    <property type="entry name" value="39S RIBOSOMAL PROTEIN L14, MITOCHONDRIAL"/>
    <property type="match status" value="1"/>
</dbReference>
<feature type="compositionally biased region" description="Polar residues" evidence="1">
    <location>
        <begin position="47"/>
        <end position="63"/>
    </location>
</feature>
<dbReference type="Proteomes" id="UP001608902">
    <property type="component" value="Unassembled WGS sequence"/>
</dbReference>
<evidence type="ECO:0000313" key="3">
    <source>
        <dbReference type="Proteomes" id="UP001608902"/>
    </source>
</evidence>
<dbReference type="InterPro" id="IPR040807">
    <property type="entry name" value="DUF5522"/>
</dbReference>
<evidence type="ECO:0000256" key="1">
    <source>
        <dbReference type="SAM" id="MobiDB-lite"/>
    </source>
</evidence>
<accession>A0ABD6E9E9</accession>
<dbReference type="PANTHER" id="PTHR21037:SF2">
    <property type="entry name" value="SIMILAR TO NOVEL PROTEIN"/>
    <property type="match status" value="1"/>
</dbReference>
<gene>
    <name evidence="2" type="ORF">AB6A40_003388</name>
</gene>
<organism evidence="2 3">
    <name type="scientific">Gnathostoma spinigerum</name>
    <dbReference type="NCBI Taxonomy" id="75299"/>
    <lineage>
        <taxon>Eukaryota</taxon>
        <taxon>Metazoa</taxon>
        <taxon>Ecdysozoa</taxon>
        <taxon>Nematoda</taxon>
        <taxon>Chromadorea</taxon>
        <taxon>Rhabditida</taxon>
        <taxon>Spirurina</taxon>
        <taxon>Gnathostomatomorpha</taxon>
        <taxon>Gnathostomatoidea</taxon>
        <taxon>Gnathostomatidae</taxon>
        <taxon>Gnathostoma</taxon>
    </lineage>
</organism>
<feature type="compositionally biased region" description="Low complexity" evidence="1">
    <location>
        <begin position="64"/>
        <end position="76"/>
    </location>
</feature>
<reference evidence="2 3" key="1">
    <citation type="submission" date="2024-08" db="EMBL/GenBank/DDBJ databases">
        <title>Gnathostoma spinigerum genome.</title>
        <authorList>
            <person name="Gonzalez-Bertolin B."/>
            <person name="Monzon S."/>
            <person name="Zaballos A."/>
            <person name="Jimenez P."/>
            <person name="Dekumyoy P."/>
            <person name="Varona S."/>
            <person name="Cuesta I."/>
            <person name="Sumanam S."/>
            <person name="Adisakwattana P."/>
            <person name="Gasser R.B."/>
            <person name="Hernandez-Gonzalez A."/>
            <person name="Young N.D."/>
            <person name="Perteguer M.J."/>
        </authorList>
    </citation>
    <scope>NUCLEOTIDE SEQUENCE [LARGE SCALE GENOMIC DNA]</scope>
    <source>
        <strain evidence="2">AL3</strain>
        <tissue evidence="2">Liver</tissue>
    </source>
</reference>
<evidence type="ECO:0000313" key="2">
    <source>
        <dbReference type="EMBL" id="MFH4976679.1"/>
    </source>
</evidence>
<feature type="region of interest" description="Disordered" evidence="1">
    <location>
        <begin position="40"/>
        <end position="77"/>
    </location>
</feature>
<proteinExistence type="predicted"/>
<name>A0ABD6E9E9_9BILA</name>
<keyword evidence="3" id="KW-1185">Reference proteome</keyword>
<comment type="caution">
    <text evidence="2">The sequence shown here is derived from an EMBL/GenBank/DDBJ whole genome shotgun (WGS) entry which is preliminary data.</text>
</comment>
<dbReference type="EMBL" id="JBGFUD010001724">
    <property type="protein sequence ID" value="MFH4976679.1"/>
    <property type="molecule type" value="Genomic_DNA"/>
</dbReference>
<protein>
    <submittedName>
        <fullName evidence="2">Uncharacterized protein</fullName>
    </submittedName>
</protein>
<sequence>MIIISRATVSCASSQTGRWRELRMFSLSFLSWMTQKNPRINPGRSATEASSVSACRHLSQTQDSSSAMPDQSSSSSCIPHYTPPCSVHPIPASHTPQPEPEGVPYKTVRHHSGEYRADDILHKISLRKCHIAPEVYEQLTDYQKNIYNTHLKAVEERKLHYRDPKTGYVVMTVSNLLHLGECCGNGCRHCPYGHRNANDKVKGLTKWNGAFYS</sequence>